<dbReference type="AlphaFoldDB" id="A0A016RSB8"/>
<gene>
    <name evidence="1" type="primary">Acey_s0398.g733</name>
    <name evidence="1" type="ORF">Y032_0398g733</name>
</gene>
<proteinExistence type="predicted"/>
<protein>
    <submittedName>
        <fullName evidence="1">Uncharacterized protein</fullName>
    </submittedName>
</protein>
<sequence>MRLVMFVGYRSNSKSLPHALVANAFKLCNATNPPQHSHLYDANSALHFLGNRPTFATIKRDRTYHGSVDLRLEAVWEFLSHSTQQAPL</sequence>
<reference evidence="2" key="1">
    <citation type="journal article" date="2015" name="Nat. Genet.">
        <title>The genome and transcriptome of the zoonotic hookworm Ancylostoma ceylanicum identify infection-specific gene families.</title>
        <authorList>
            <person name="Schwarz E.M."/>
            <person name="Hu Y."/>
            <person name="Antoshechkin I."/>
            <person name="Miller M.M."/>
            <person name="Sternberg P.W."/>
            <person name="Aroian R.V."/>
        </authorList>
    </citation>
    <scope>NUCLEOTIDE SEQUENCE</scope>
    <source>
        <strain evidence="2">HY135</strain>
    </source>
</reference>
<dbReference type="Proteomes" id="UP000024635">
    <property type="component" value="Unassembled WGS sequence"/>
</dbReference>
<name>A0A016RSB8_9BILA</name>
<evidence type="ECO:0000313" key="1">
    <source>
        <dbReference type="EMBL" id="EYB80879.1"/>
    </source>
</evidence>
<dbReference type="EMBL" id="JARK01001734">
    <property type="protein sequence ID" value="EYB80879.1"/>
    <property type="molecule type" value="Genomic_DNA"/>
</dbReference>
<keyword evidence="2" id="KW-1185">Reference proteome</keyword>
<organism evidence="1 2">
    <name type="scientific">Ancylostoma ceylanicum</name>
    <dbReference type="NCBI Taxonomy" id="53326"/>
    <lineage>
        <taxon>Eukaryota</taxon>
        <taxon>Metazoa</taxon>
        <taxon>Ecdysozoa</taxon>
        <taxon>Nematoda</taxon>
        <taxon>Chromadorea</taxon>
        <taxon>Rhabditida</taxon>
        <taxon>Rhabditina</taxon>
        <taxon>Rhabditomorpha</taxon>
        <taxon>Strongyloidea</taxon>
        <taxon>Ancylostomatidae</taxon>
        <taxon>Ancylostomatinae</taxon>
        <taxon>Ancylostoma</taxon>
    </lineage>
</organism>
<evidence type="ECO:0000313" key="2">
    <source>
        <dbReference type="Proteomes" id="UP000024635"/>
    </source>
</evidence>
<comment type="caution">
    <text evidence="1">The sequence shown here is derived from an EMBL/GenBank/DDBJ whole genome shotgun (WGS) entry which is preliminary data.</text>
</comment>
<accession>A0A016RSB8</accession>